<dbReference type="Proteomes" id="UP001159428">
    <property type="component" value="Unassembled WGS sequence"/>
</dbReference>
<organism evidence="4 5">
    <name type="scientific">Pocillopora meandrina</name>
    <dbReference type="NCBI Taxonomy" id="46732"/>
    <lineage>
        <taxon>Eukaryota</taxon>
        <taxon>Metazoa</taxon>
        <taxon>Cnidaria</taxon>
        <taxon>Anthozoa</taxon>
        <taxon>Hexacorallia</taxon>
        <taxon>Scleractinia</taxon>
        <taxon>Astrocoeniina</taxon>
        <taxon>Pocilloporidae</taxon>
        <taxon>Pocillopora</taxon>
    </lineage>
</organism>
<name>A0AAU9WGT5_9CNID</name>
<keyword evidence="2" id="KW-1133">Transmembrane helix</keyword>
<dbReference type="EMBL" id="CALNXJ010000013">
    <property type="protein sequence ID" value="CAH3111858.1"/>
    <property type="molecule type" value="Genomic_DNA"/>
</dbReference>
<accession>A0AAU9WGT5</accession>
<feature type="transmembrane region" description="Helical" evidence="2">
    <location>
        <begin position="244"/>
        <end position="265"/>
    </location>
</feature>
<feature type="transmembrane region" description="Helical" evidence="2">
    <location>
        <begin position="209"/>
        <end position="232"/>
    </location>
</feature>
<keyword evidence="5" id="KW-1185">Reference proteome</keyword>
<dbReference type="AlphaFoldDB" id="A0AAU9WGT5"/>
<feature type="chain" id="PRO_5043684319" evidence="3">
    <location>
        <begin position="23"/>
        <end position="368"/>
    </location>
</feature>
<feature type="compositionally biased region" description="Basic residues" evidence="1">
    <location>
        <begin position="355"/>
        <end position="368"/>
    </location>
</feature>
<reference evidence="4 5" key="1">
    <citation type="submission" date="2022-05" db="EMBL/GenBank/DDBJ databases">
        <authorList>
            <consortium name="Genoscope - CEA"/>
            <person name="William W."/>
        </authorList>
    </citation>
    <scope>NUCLEOTIDE SEQUENCE [LARGE SCALE GENOMIC DNA]</scope>
</reference>
<feature type="region of interest" description="Disordered" evidence="1">
    <location>
        <begin position="338"/>
        <end position="368"/>
    </location>
</feature>
<evidence type="ECO:0000256" key="2">
    <source>
        <dbReference type="SAM" id="Phobius"/>
    </source>
</evidence>
<evidence type="ECO:0000313" key="4">
    <source>
        <dbReference type="EMBL" id="CAH3111858.1"/>
    </source>
</evidence>
<feature type="signal peptide" evidence="3">
    <location>
        <begin position="1"/>
        <end position="22"/>
    </location>
</feature>
<keyword evidence="3" id="KW-0732">Signal</keyword>
<evidence type="ECO:0000256" key="3">
    <source>
        <dbReference type="SAM" id="SignalP"/>
    </source>
</evidence>
<evidence type="ECO:0000313" key="5">
    <source>
        <dbReference type="Proteomes" id="UP001159428"/>
    </source>
</evidence>
<sequence>MKWVTAIIALSLLSLFSNATNSANLDEMFTRVSERQERNDFNEHKMMMMTGKWDNKIAVKIQIPSMDVELKLIYEKDSIEVNSKAYGYTRPKHSKIFKCKEIPEYLRNTTCSDYEVFEITNRGLISRMWNFTATVMTQVHDGTLEMTSGIWKKCIMVSRVVIGKVWFVLQYTWIGTVNWTREKLEWFSNLTWNGAKRWVGKLIWNCTEWLAWILWNGLQCLADFTIIATYVFSEMVQNKSAELIQMMIYGVTWIFEPFVPVFSYITDVAVDLYFGFLHDHVKQIQTRFDFVSWQDGVYAFSAGLVVNVSLLVAAFLVYRLCVRTVKFIGRKWKEYKDRKAAANMPPKPQKPIWQPKRKHKKKKRIDDW</sequence>
<keyword evidence="2" id="KW-0472">Membrane</keyword>
<proteinExistence type="predicted"/>
<keyword evidence="2" id="KW-0812">Transmembrane</keyword>
<comment type="caution">
    <text evidence="4">The sequence shown here is derived from an EMBL/GenBank/DDBJ whole genome shotgun (WGS) entry which is preliminary data.</text>
</comment>
<feature type="transmembrane region" description="Helical" evidence="2">
    <location>
        <begin position="297"/>
        <end position="321"/>
    </location>
</feature>
<evidence type="ECO:0000256" key="1">
    <source>
        <dbReference type="SAM" id="MobiDB-lite"/>
    </source>
</evidence>
<gene>
    <name evidence="4" type="ORF">PMEA_00005093</name>
</gene>
<protein>
    <submittedName>
        <fullName evidence="4">Uncharacterized protein</fullName>
    </submittedName>
</protein>